<evidence type="ECO:0000313" key="1">
    <source>
        <dbReference type="EMBL" id="MCI40506.1"/>
    </source>
</evidence>
<reference evidence="1 2" key="1">
    <citation type="journal article" date="2018" name="Front. Plant Sci.">
        <title>Red Clover (Trifolium pratense) and Zigzag Clover (T. medium) - A Picture of Genomic Similarities and Differences.</title>
        <authorList>
            <person name="Dluhosova J."/>
            <person name="Istvanek J."/>
            <person name="Nedelnik J."/>
            <person name="Repkova J."/>
        </authorList>
    </citation>
    <scope>NUCLEOTIDE SEQUENCE [LARGE SCALE GENOMIC DNA]</scope>
    <source>
        <strain evidence="2">cv. 10/8</strain>
        <tissue evidence="1">Leaf</tissue>
    </source>
</reference>
<proteinExistence type="predicted"/>
<protein>
    <submittedName>
        <fullName evidence="1">Uncharacterized protein</fullName>
    </submittedName>
</protein>
<accession>A0A392RY49</accession>
<keyword evidence="2" id="KW-1185">Reference proteome</keyword>
<dbReference type="AlphaFoldDB" id="A0A392RY49"/>
<organism evidence="1 2">
    <name type="scientific">Trifolium medium</name>
    <dbReference type="NCBI Taxonomy" id="97028"/>
    <lineage>
        <taxon>Eukaryota</taxon>
        <taxon>Viridiplantae</taxon>
        <taxon>Streptophyta</taxon>
        <taxon>Embryophyta</taxon>
        <taxon>Tracheophyta</taxon>
        <taxon>Spermatophyta</taxon>
        <taxon>Magnoliopsida</taxon>
        <taxon>eudicotyledons</taxon>
        <taxon>Gunneridae</taxon>
        <taxon>Pentapetalae</taxon>
        <taxon>rosids</taxon>
        <taxon>fabids</taxon>
        <taxon>Fabales</taxon>
        <taxon>Fabaceae</taxon>
        <taxon>Papilionoideae</taxon>
        <taxon>50 kb inversion clade</taxon>
        <taxon>NPAAA clade</taxon>
        <taxon>Hologalegina</taxon>
        <taxon>IRL clade</taxon>
        <taxon>Trifolieae</taxon>
        <taxon>Trifolium</taxon>
    </lineage>
</organism>
<dbReference type="Proteomes" id="UP000265520">
    <property type="component" value="Unassembled WGS sequence"/>
</dbReference>
<evidence type="ECO:0000313" key="2">
    <source>
        <dbReference type="Proteomes" id="UP000265520"/>
    </source>
</evidence>
<name>A0A392RY49_9FABA</name>
<feature type="non-terminal residue" evidence="1">
    <location>
        <position position="26"/>
    </location>
</feature>
<sequence length="26" mass="3232">MFEIKEWSFQPAHYKPLDPSKWLYSC</sequence>
<dbReference type="EMBL" id="LXQA010280572">
    <property type="protein sequence ID" value="MCI40506.1"/>
    <property type="molecule type" value="Genomic_DNA"/>
</dbReference>
<comment type="caution">
    <text evidence="1">The sequence shown here is derived from an EMBL/GenBank/DDBJ whole genome shotgun (WGS) entry which is preliminary data.</text>
</comment>